<dbReference type="SUPFAM" id="SSF88697">
    <property type="entry name" value="PUA domain-like"/>
    <property type="match status" value="1"/>
</dbReference>
<dbReference type="FunFam" id="3.10.590.10:FF:000003">
    <property type="entry name" value="Thymocyte nuclear protein 1"/>
    <property type="match status" value="1"/>
</dbReference>
<dbReference type="Proteomes" id="UP000011991">
    <property type="component" value="Unassembled WGS sequence"/>
</dbReference>
<evidence type="ECO:0000313" key="4">
    <source>
        <dbReference type="Proteomes" id="UP000011991"/>
    </source>
</evidence>
<dbReference type="PANTHER" id="PTHR14087:SF7">
    <property type="entry name" value="THYMOCYTE NUCLEAR PROTEIN 1"/>
    <property type="match status" value="1"/>
</dbReference>
<protein>
    <submittedName>
        <fullName evidence="3">Protein belonging to Uncharacterized protein family UPF0310</fullName>
    </submittedName>
</protein>
<gene>
    <name evidence="3" type="ORF">RMSM_05405</name>
</gene>
<evidence type="ECO:0000259" key="2">
    <source>
        <dbReference type="Pfam" id="PF01878"/>
    </source>
</evidence>
<dbReference type="Gene3D" id="3.10.590.10">
    <property type="entry name" value="ph1033 like domains"/>
    <property type="match status" value="1"/>
</dbReference>
<reference evidence="3 4" key="1">
    <citation type="journal article" date="2013" name="Mar. Genomics">
        <title>Expression of sulfatases in Rhodopirellula baltica and the diversity of sulfatases in the genus Rhodopirellula.</title>
        <authorList>
            <person name="Wegner C.E."/>
            <person name="Richter-Heitmann T."/>
            <person name="Klindworth A."/>
            <person name="Klockow C."/>
            <person name="Richter M."/>
            <person name="Achstetter T."/>
            <person name="Glockner F.O."/>
            <person name="Harder J."/>
        </authorList>
    </citation>
    <scope>NUCLEOTIDE SEQUENCE [LARGE SCALE GENOMIC DNA]</scope>
    <source>
        <strain evidence="3 4">SM1</strain>
    </source>
</reference>
<sequence length="189" mass="21691">MDRSPKPHKFTATSTIDCRHDSATAKDLFHAMTINYWLMKSEPTTFSIDDLADQPDQTTCWEGVRNYQARNMLRDDIQVGDRVLFYHSACKVPAVVGTAVVSKSGYPDPFQFDRKSKYFDEKSDPENPRWYLVDIKLEKKFDRPVTLAELRERAGLKGMVLLQKGSRLSVQPVKKKEFETIEKLASKPA</sequence>
<dbReference type="InterPro" id="IPR002740">
    <property type="entry name" value="EVE_domain"/>
</dbReference>
<dbReference type="Pfam" id="PF01878">
    <property type="entry name" value="EVE"/>
    <property type="match status" value="1"/>
</dbReference>
<keyword evidence="4" id="KW-1185">Reference proteome</keyword>
<evidence type="ECO:0000256" key="1">
    <source>
        <dbReference type="ARBA" id="ARBA00022553"/>
    </source>
</evidence>
<keyword evidence="1" id="KW-0597">Phosphoprotein</keyword>
<dbReference type="InterPro" id="IPR047197">
    <property type="entry name" value="THYN1-like_EVE"/>
</dbReference>
<dbReference type="CDD" id="cd21133">
    <property type="entry name" value="EVE"/>
    <property type="match status" value="1"/>
</dbReference>
<comment type="caution">
    <text evidence="3">The sequence shown here is derived from an EMBL/GenBank/DDBJ whole genome shotgun (WGS) entry which is preliminary data.</text>
</comment>
<dbReference type="InterPro" id="IPR052181">
    <property type="entry name" value="5hmC_binding"/>
</dbReference>
<feature type="domain" description="EVE" evidence="2">
    <location>
        <begin position="35"/>
        <end position="184"/>
    </location>
</feature>
<evidence type="ECO:0000313" key="3">
    <source>
        <dbReference type="EMBL" id="EMI17679.1"/>
    </source>
</evidence>
<dbReference type="AlphaFoldDB" id="M5RUN8"/>
<organism evidence="3 4">
    <name type="scientific">Rhodopirellula maiorica SM1</name>
    <dbReference type="NCBI Taxonomy" id="1265738"/>
    <lineage>
        <taxon>Bacteria</taxon>
        <taxon>Pseudomonadati</taxon>
        <taxon>Planctomycetota</taxon>
        <taxon>Planctomycetia</taxon>
        <taxon>Pirellulales</taxon>
        <taxon>Pirellulaceae</taxon>
        <taxon>Novipirellula</taxon>
    </lineage>
</organism>
<dbReference type="InterPro" id="IPR015947">
    <property type="entry name" value="PUA-like_sf"/>
</dbReference>
<dbReference type="EMBL" id="ANOG01000768">
    <property type="protein sequence ID" value="EMI17679.1"/>
    <property type="molecule type" value="Genomic_DNA"/>
</dbReference>
<name>M5RUN8_9BACT</name>
<proteinExistence type="predicted"/>
<accession>M5RUN8</accession>
<dbReference type="PATRIC" id="fig|1265738.3.peg.5412"/>
<dbReference type="PANTHER" id="PTHR14087">
    <property type="entry name" value="THYMOCYTE NUCLEAR PROTEIN 1"/>
    <property type="match status" value="1"/>
</dbReference>